<accession>A0ABU7BV19</accession>
<evidence type="ECO:0000313" key="1">
    <source>
        <dbReference type="EMBL" id="MED6253455.1"/>
    </source>
</evidence>
<keyword evidence="2" id="KW-1185">Reference proteome</keyword>
<gene>
    <name evidence="1" type="ORF">ATANTOWER_029986</name>
</gene>
<dbReference type="Proteomes" id="UP001345963">
    <property type="component" value="Unassembled WGS sequence"/>
</dbReference>
<evidence type="ECO:0000313" key="2">
    <source>
        <dbReference type="Proteomes" id="UP001345963"/>
    </source>
</evidence>
<reference evidence="1 2" key="1">
    <citation type="submission" date="2021-07" db="EMBL/GenBank/DDBJ databases">
        <authorList>
            <person name="Palmer J.M."/>
        </authorList>
    </citation>
    <scope>NUCLEOTIDE SEQUENCE [LARGE SCALE GENOMIC DNA]</scope>
    <source>
        <strain evidence="1 2">AT_MEX2019</strain>
        <tissue evidence="1">Muscle</tissue>
    </source>
</reference>
<feature type="non-terminal residue" evidence="1">
    <location>
        <position position="1"/>
    </location>
</feature>
<protein>
    <submittedName>
        <fullName evidence="1">Uncharacterized protein</fullName>
    </submittedName>
</protein>
<dbReference type="EMBL" id="JAHUTI010066923">
    <property type="protein sequence ID" value="MED6253455.1"/>
    <property type="molecule type" value="Genomic_DNA"/>
</dbReference>
<organism evidence="1 2">
    <name type="scientific">Ataeniobius toweri</name>
    <dbReference type="NCBI Taxonomy" id="208326"/>
    <lineage>
        <taxon>Eukaryota</taxon>
        <taxon>Metazoa</taxon>
        <taxon>Chordata</taxon>
        <taxon>Craniata</taxon>
        <taxon>Vertebrata</taxon>
        <taxon>Euteleostomi</taxon>
        <taxon>Actinopterygii</taxon>
        <taxon>Neopterygii</taxon>
        <taxon>Teleostei</taxon>
        <taxon>Neoteleostei</taxon>
        <taxon>Acanthomorphata</taxon>
        <taxon>Ovalentaria</taxon>
        <taxon>Atherinomorphae</taxon>
        <taxon>Cyprinodontiformes</taxon>
        <taxon>Goodeidae</taxon>
        <taxon>Ataeniobius</taxon>
    </lineage>
</organism>
<sequence length="93" mass="10222">VPSWILPVVPAHPDSVHLLNSPFGSQANYHRLPDAQPQNPVRPPMNCLPLETTDLSILELTSPPGLLNSPATRTNRWSSPEFPTHVIILSEIS</sequence>
<proteinExistence type="predicted"/>
<comment type="caution">
    <text evidence="1">The sequence shown here is derived from an EMBL/GenBank/DDBJ whole genome shotgun (WGS) entry which is preliminary data.</text>
</comment>
<name>A0ABU7BV19_9TELE</name>